<comment type="cofactor">
    <cofactor evidence="1">
        <name>a divalent metal cation</name>
        <dbReference type="ChEBI" id="CHEBI:60240"/>
    </cofactor>
</comment>
<gene>
    <name evidence="4" type="ORF">Fcan01_21665</name>
</gene>
<dbReference type="Pfam" id="PF13359">
    <property type="entry name" value="DDE_Tnp_4"/>
    <property type="match status" value="1"/>
</dbReference>
<comment type="caution">
    <text evidence="4">The sequence shown here is derived from an EMBL/GenBank/DDBJ whole genome shotgun (WGS) entry which is preliminary data.</text>
</comment>
<feature type="domain" description="DDE Tnp4" evidence="3">
    <location>
        <begin position="239"/>
        <end position="356"/>
    </location>
</feature>
<dbReference type="GO" id="GO:0046872">
    <property type="term" value="F:metal ion binding"/>
    <property type="evidence" value="ECO:0007669"/>
    <property type="project" value="UniProtKB-KW"/>
</dbReference>
<organism evidence="4 5">
    <name type="scientific">Folsomia candida</name>
    <name type="common">Springtail</name>
    <dbReference type="NCBI Taxonomy" id="158441"/>
    <lineage>
        <taxon>Eukaryota</taxon>
        <taxon>Metazoa</taxon>
        <taxon>Ecdysozoa</taxon>
        <taxon>Arthropoda</taxon>
        <taxon>Hexapoda</taxon>
        <taxon>Collembola</taxon>
        <taxon>Entomobryomorpha</taxon>
        <taxon>Isotomoidea</taxon>
        <taxon>Isotomidae</taxon>
        <taxon>Proisotominae</taxon>
        <taxon>Folsomia</taxon>
    </lineage>
</organism>
<evidence type="ECO:0000313" key="5">
    <source>
        <dbReference type="Proteomes" id="UP000198287"/>
    </source>
</evidence>
<sequence>MTDSDTTSTSSVLAFRYIQGTKSTQSKCFICDSAGGRKSVPWSAIRQAWFKLNYYIPKTNRICPRHLDENQRFTEEALLQIEATKQGIHVTSFDFGLWLHEVSDMPISPPFSFNQGGVESGKYKTWLGLEKTQFEDLLSYLPETEMRNTSARSVRNGLAMFLLLLRNNLKQEVIAEMFGTTQQVVSRTIDKVSLILEREFVPKYLGYYHITREEALEKHSRSMSSRAIGQPLDHICIVIDCTYIYIEKPTDFTLQRKTFSLHKKRNLIKPMLIVFPNGYILEAAGPYFCDSSNNDAAIILHHYENSDLLLFLEEWDNIFWDRGYKYAEPGTAERKILSHMPALLSKTQQQFTAQQANDFSGFGGGVHVAMSSSRWTDRRRR</sequence>
<dbReference type="Proteomes" id="UP000198287">
    <property type="component" value="Unassembled WGS sequence"/>
</dbReference>
<dbReference type="EMBL" id="LNIX01000021">
    <property type="protein sequence ID" value="OXA43866.1"/>
    <property type="molecule type" value="Genomic_DNA"/>
</dbReference>
<dbReference type="InterPro" id="IPR027806">
    <property type="entry name" value="HARBI1_dom"/>
</dbReference>
<protein>
    <recommendedName>
        <fullName evidence="3">DDE Tnp4 domain-containing protein</fullName>
    </recommendedName>
</protein>
<dbReference type="PANTHER" id="PTHR23080">
    <property type="entry name" value="THAP DOMAIN PROTEIN"/>
    <property type="match status" value="1"/>
</dbReference>
<evidence type="ECO:0000256" key="1">
    <source>
        <dbReference type="ARBA" id="ARBA00001968"/>
    </source>
</evidence>
<evidence type="ECO:0000313" key="4">
    <source>
        <dbReference type="EMBL" id="OXA43866.1"/>
    </source>
</evidence>
<keyword evidence="5" id="KW-1185">Reference proteome</keyword>
<name>A0A226DI47_FOLCA</name>
<dbReference type="OMA" id="ATESSCH"/>
<reference evidence="4 5" key="1">
    <citation type="submission" date="2015-12" db="EMBL/GenBank/DDBJ databases">
        <title>The genome of Folsomia candida.</title>
        <authorList>
            <person name="Faddeeva A."/>
            <person name="Derks M.F."/>
            <person name="Anvar Y."/>
            <person name="Smit S."/>
            <person name="Van Straalen N."/>
            <person name="Roelofs D."/>
        </authorList>
    </citation>
    <scope>NUCLEOTIDE SEQUENCE [LARGE SCALE GENOMIC DNA]</scope>
    <source>
        <strain evidence="4 5">VU population</strain>
        <tissue evidence="4">Whole body</tissue>
    </source>
</reference>
<proteinExistence type="predicted"/>
<evidence type="ECO:0000256" key="2">
    <source>
        <dbReference type="ARBA" id="ARBA00022723"/>
    </source>
</evidence>
<dbReference type="OrthoDB" id="6765180at2759"/>
<accession>A0A226DI47</accession>
<evidence type="ECO:0000259" key="3">
    <source>
        <dbReference type="Pfam" id="PF13359"/>
    </source>
</evidence>
<keyword evidence="2" id="KW-0479">Metal-binding</keyword>
<dbReference type="AlphaFoldDB" id="A0A226DI47"/>